<dbReference type="EC" id="3.1.1.31" evidence="5 7"/>
<dbReference type="Gene3D" id="3.40.50.1360">
    <property type="match status" value="1"/>
</dbReference>
<dbReference type="InterPro" id="IPR005900">
    <property type="entry name" value="6-phosphogluconolactonase_DevB"/>
</dbReference>
<comment type="function">
    <text evidence="2 7">Hydrolysis of 6-phosphogluconolactone to 6-phosphogluconate.</text>
</comment>
<feature type="domain" description="Glucosamine/galactosamine-6-phosphate isomerase" evidence="8">
    <location>
        <begin position="20"/>
        <end position="242"/>
    </location>
</feature>
<accession>A0A7I9VQ80</accession>
<dbReference type="EMBL" id="BJTG01000008">
    <property type="protein sequence ID" value="GEJ58555.1"/>
    <property type="molecule type" value="Genomic_DNA"/>
</dbReference>
<keyword evidence="7" id="KW-0378">Hydrolase</keyword>
<evidence type="ECO:0000256" key="6">
    <source>
        <dbReference type="ARBA" id="ARBA00020337"/>
    </source>
</evidence>
<evidence type="ECO:0000313" key="9">
    <source>
        <dbReference type="EMBL" id="GEJ58555.1"/>
    </source>
</evidence>
<comment type="caution">
    <text evidence="9">The sequence shown here is derived from an EMBL/GenBank/DDBJ whole genome shotgun (WGS) entry which is preliminary data.</text>
</comment>
<evidence type="ECO:0000256" key="3">
    <source>
        <dbReference type="ARBA" id="ARBA00004961"/>
    </source>
</evidence>
<dbReference type="Proteomes" id="UP000503640">
    <property type="component" value="Unassembled WGS sequence"/>
</dbReference>
<evidence type="ECO:0000256" key="1">
    <source>
        <dbReference type="ARBA" id="ARBA00000832"/>
    </source>
</evidence>
<protein>
    <recommendedName>
        <fullName evidence="6 7">6-phosphogluconolactonase</fullName>
        <shortName evidence="7">6PGL</shortName>
        <ecNumber evidence="5 7">3.1.1.31</ecNumber>
    </recommendedName>
</protein>
<dbReference type="Pfam" id="PF01182">
    <property type="entry name" value="Glucosamine_iso"/>
    <property type="match status" value="1"/>
</dbReference>
<dbReference type="InterPro" id="IPR037171">
    <property type="entry name" value="NagB/RpiA_transferase-like"/>
</dbReference>
<evidence type="ECO:0000259" key="8">
    <source>
        <dbReference type="Pfam" id="PF01182"/>
    </source>
</evidence>
<comment type="similarity">
    <text evidence="4 7">Belongs to the glucosamine/galactosamine-6-phosphate isomerase family. 6-phosphogluconolactonase subfamily.</text>
</comment>
<dbReference type="InterPro" id="IPR006148">
    <property type="entry name" value="Glc/Gal-6P_isomerase"/>
</dbReference>
<keyword evidence="10" id="KW-1185">Reference proteome</keyword>
<comment type="catalytic activity">
    <reaction evidence="1 7">
        <text>6-phospho-D-glucono-1,5-lactone + H2O = 6-phospho-D-gluconate + H(+)</text>
        <dbReference type="Rhea" id="RHEA:12556"/>
        <dbReference type="ChEBI" id="CHEBI:15377"/>
        <dbReference type="ChEBI" id="CHEBI:15378"/>
        <dbReference type="ChEBI" id="CHEBI:57955"/>
        <dbReference type="ChEBI" id="CHEBI:58759"/>
        <dbReference type="EC" id="3.1.1.31"/>
    </reaction>
</comment>
<dbReference type="GO" id="GO:0006098">
    <property type="term" value="P:pentose-phosphate shunt"/>
    <property type="evidence" value="ECO:0007669"/>
    <property type="project" value="UniProtKB-UniPathway"/>
</dbReference>
<reference evidence="10" key="1">
    <citation type="journal article" date="2020" name="Appl. Environ. Microbiol.">
        <title>Diazotrophic Anaeromyxobacter Isolates from Soils.</title>
        <authorList>
            <person name="Masuda Y."/>
            <person name="Yamanaka H."/>
            <person name="Xu Z.X."/>
            <person name="Shiratori Y."/>
            <person name="Aono T."/>
            <person name="Amachi S."/>
            <person name="Senoo K."/>
            <person name="Itoh H."/>
        </authorList>
    </citation>
    <scope>NUCLEOTIDE SEQUENCE [LARGE SCALE GENOMIC DNA]</scope>
    <source>
        <strain evidence="10">R267</strain>
    </source>
</reference>
<evidence type="ECO:0000256" key="5">
    <source>
        <dbReference type="ARBA" id="ARBA00013198"/>
    </source>
</evidence>
<evidence type="ECO:0000256" key="7">
    <source>
        <dbReference type="RuleBase" id="RU365095"/>
    </source>
</evidence>
<gene>
    <name evidence="7" type="primary">pgl</name>
    <name evidence="9" type="ORF">AMYX_32960</name>
</gene>
<dbReference type="PANTHER" id="PTHR11054:SF0">
    <property type="entry name" value="6-PHOSPHOGLUCONOLACTONASE"/>
    <property type="match status" value="1"/>
</dbReference>
<dbReference type="GO" id="GO:0005975">
    <property type="term" value="P:carbohydrate metabolic process"/>
    <property type="evidence" value="ECO:0007669"/>
    <property type="project" value="UniProtKB-UniRule"/>
</dbReference>
<dbReference type="NCBIfam" id="TIGR01198">
    <property type="entry name" value="pgl"/>
    <property type="match status" value="1"/>
</dbReference>
<dbReference type="CDD" id="cd01400">
    <property type="entry name" value="6PGL"/>
    <property type="match status" value="1"/>
</dbReference>
<comment type="pathway">
    <text evidence="3 7">Carbohydrate degradation; pentose phosphate pathway; D-ribulose 5-phosphate from D-glucose 6-phosphate (oxidative stage): step 2/3.</text>
</comment>
<dbReference type="AlphaFoldDB" id="A0A7I9VQ80"/>
<evidence type="ECO:0000256" key="2">
    <source>
        <dbReference type="ARBA" id="ARBA00002681"/>
    </source>
</evidence>
<dbReference type="PANTHER" id="PTHR11054">
    <property type="entry name" value="6-PHOSPHOGLUCONOLACTONASE"/>
    <property type="match status" value="1"/>
</dbReference>
<dbReference type="SUPFAM" id="SSF100950">
    <property type="entry name" value="NagB/RpiA/CoA transferase-like"/>
    <property type="match status" value="1"/>
</dbReference>
<dbReference type="GO" id="GO:0017057">
    <property type="term" value="F:6-phosphogluconolactonase activity"/>
    <property type="evidence" value="ECO:0007669"/>
    <property type="project" value="UniProtKB-UniRule"/>
</dbReference>
<sequence length="254" mass="26457">MGEPGGLSGARVLVAPDLAGAAELAAQEVVARGQAAAALRGRFALALAGGHTPRALHALLADPAQPFRARIPWARTEIFFGDERCVPPDHPDSNYRAAREALLARVPVPERQVHRLRGEDPDPAAAARAYEAELRAALGSEEGDGVPRLDLVLLGLGPDGHTASLFPGTAALEASDRLVAANHVPRLGAWRLTFTLPLLDAARAVIFLVAGAEKAPAVAAVLEGGADLPAARVRPERGELLWALDAAAASGLRR</sequence>
<dbReference type="RefSeq" id="WP_176067222.1">
    <property type="nucleotide sequence ID" value="NZ_BJTG01000008.1"/>
</dbReference>
<proteinExistence type="inferred from homology"/>
<organism evidence="9 10">
    <name type="scientific">Anaeromyxobacter diazotrophicus</name>
    <dbReference type="NCBI Taxonomy" id="2590199"/>
    <lineage>
        <taxon>Bacteria</taxon>
        <taxon>Pseudomonadati</taxon>
        <taxon>Myxococcota</taxon>
        <taxon>Myxococcia</taxon>
        <taxon>Myxococcales</taxon>
        <taxon>Cystobacterineae</taxon>
        <taxon>Anaeromyxobacteraceae</taxon>
        <taxon>Anaeromyxobacter</taxon>
    </lineage>
</organism>
<evidence type="ECO:0000313" key="10">
    <source>
        <dbReference type="Proteomes" id="UP000503640"/>
    </source>
</evidence>
<dbReference type="InterPro" id="IPR039104">
    <property type="entry name" value="6PGL"/>
</dbReference>
<name>A0A7I9VQ80_9BACT</name>
<dbReference type="UniPathway" id="UPA00115">
    <property type="reaction ID" value="UER00409"/>
</dbReference>
<evidence type="ECO:0000256" key="4">
    <source>
        <dbReference type="ARBA" id="ARBA00010662"/>
    </source>
</evidence>